<sequence>MIRMENDGEKMAGKRAHKRSRTDFEDDNDLTEDDSEYSRSDEDEEGC</sequence>
<comment type="caution">
    <text evidence="2">The sequence shown here is derived from an EMBL/GenBank/DDBJ whole genome shotgun (WGS) entry which is preliminary data.</text>
</comment>
<accession>A0A1V6P0V8</accession>
<organism evidence="2 3">
    <name type="scientific">Penicillium decumbens</name>
    <dbReference type="NCBI Taxonomy" id="69771"/>
    <lineage>
        <taxon>Eukaryota</taxon>
        <taxon>Fungi</taxon>
        <taxon>Dikarya</taxon>
        <taxon>Ascomycota</taxon>
        <taxon>Pezizomycotina</taxon>
        <taxon>Eurotiomycetes</taxon>
        <taxon>Eurotiomycetidae</taxon>
        <taxon>Eurotiales</taxon>
        <taxon>Aspergillaceae</taxon>
        <taxon>Penicillium</taxon>
    </lineage>
</organism>
<reference evidence="3" key="1">
    <citation type="journal article" date="2017" name="Nat. Microbiol.">
        <title>Global analysis of biosynthetic gene clusters reveals vast potential of secondary metabolite production in Penicillium species.</title>
        <authorList>
            <person name="Nielsen J.C."/>
            <person name="Grijseels S."/>
            <person name="Prigent S."/>
            <person name="Ji B."/>
            <person name="Dainat J."/>
            <person name="Nielsen K.F."/>
            <person name="Frisvad J.C."/>
            <person name="Workman M."/>
            <person name="Nielsen J."/>
        </authorList>
    </citation>
    <scope>NUCLEOTIDE SEQUENCE [LARGE SCALE GENOMIC DNA]</scope>
    <source>
        <strain evidence="3">IBT 11843</strain>
    </source>
</reference>
<dbReference type="EMBL" id="MDYL01000022">
    <property type="protein sequence ID" value="OQD70570.1"/>
    <property type="molecule type" value="Genomic_DNA"/>
</dbReference>
<evidence type="ECO:0000313" key="3">
    <source>
        <dbReference type="Proteomes" id="UP000191522"/>
    </source>
</evidence>
<name>A0A1V6P0V8_PENDC</name>
<proteinExistence type="predicted"/>
<feature type="compositionally biased region" description="Basic and acidic residues" evidence="1">
    <location>
        <begin position="1"/>
        <end position="12"/>
    </location>
</feature>
<dbReference type="Proteomes" id="UP000191522">
    <property type="component" value="Unassembled WGS sequence"/>
</dbReference>
<gene>
    <name evidence="2" type="ORF">PENDEC_c022G02648</name>
</gene>
<keyword evidence="3" id="KW-1185">Reference proteome</keyword>
<protein>
    <submittedName>
        <fullName evidence="2">Uncharacterized protein</fullName>
    </submittedName>
</protein>
<evidence type="ECO:0000256" key="1">
    <source>
        <dbReference type="SAM" id="MobiDB-lite"/>
    </source>
</evidence>
<dbReference type="AlphaFoldDB" id="A0A1V6P0V8"/>
<evidence type="ECO:0000313" key="2">
    <source>
        <dbReference type="EMBL" id="OQD70570.1"/>
    </source>
</evidence>
<feature type="compositionally biased region" description="Acidic residues" evidence="1">
    <location>
        <begin position="24"/>
        <end position="47"/>
    </location>
</feature>
<feature type="region of interest" description="Disordered" evidence="1">
    <location>
        <begin position="1"/>
        <end position="47"/>
    </location>
</feature>